<keyword evidence="6" id="KW-0067">ATP-binding</keyword>
<dbReference type="GO" id="GO:0000278">
    <property type="term" value="P:mitotic cell cycle"/>
    <property type="evidence" value="ECO:0007669"/>
    <property type="project" value="TreeGrafter"/>
</dbReference>
<dbReference type="PANTHER" id="PTHR24419">
    <property type="entry name" value="INTERLEUKIN-1 RECEPTOR-ASSOCIATED KINASE"/>
    <property type="match status" value="1"/>
</dbReference>
<dbReference type="PANTHER" id="PTHR24419:SF18">
    <property type="entry name" value="SERINE_THREONINE-PROTEIN KINASE HASPIN"/>
    <property type="match status" value="1"/>
</dbReference>
<dbReference type="AlphaFoldDB" id="A0A5K3EX51"/>
<dbReference type="PROSITE" id="PS50011">
    <property type="entry name" value="PROTEIN_KINASE_DOM"/>
    <property type="match status" value="1"/>
</dbReference>
<dbReference type="Gene3D" id="1.10.510.10">
    <property type="entry name" value="Transferase(Phosphotransferase) domain 1"/>
    <property type="match status" value="1"/>
</dbReference>
<feature type="domain" description="Protein kinase" evidence="10">
    <location>
        <begin position="321"/>
        <end position="647"/>
    </location>
</feature>
<keyword evidence="4" id="KW-0547">Nucleotide-binding</keyword>
<dbReference type="GO" id="GO:0035556">
    <property type="term" value="P:intracellular signal transduction"/>
    <property type="evidence" value="ECO:0007669"/>
    <property type="project" value="TreeGrafter"/>
</dbReference>
<dbReference type="InterPro" id="IPR024604">
    <property type="entry name" value="GSG2_C"/>
</dbReference>
<comment type="catalytic activity">
    <reaction evidence="8">
        <text>L-seryl-[protein] + ATP = O-phospho-L-seryl-[protein] + ADP + H(+)</text>
        <dbReference type="Rhea" id="RHEA:17989"/>
        <dbReference type="Rhea" id="RHEA-COMP:9863"/>
        <dbReference type="Rhea" id="RHEA-COMP:11604"/>
        <dbReference type="ChEBI" id="CHEBI:15378"/>
        <dbReference type="ChEBI" id="CHEBI:29999"/>
        <dbReference type="ChEBI" id="CHEBI:30616"/>
        <dbReference type="ChEBI" id="CHEBI:83421"/>
        <dbReference type="ChEBI" id="CHEBI:456216"/>
        <dbReference type="EC" id="2.7.11.1"/>
    </reaction>
</comment>
<dbReference type="GO" id="GO:0005634">
    <property type="term" value="C:nucleus"/>
    <property type="evidence" value="ECO:0007669"/>
    <property type="project" value="TreeGrafter"/>
</dbReference>
<sequence>ALYLYLCLAYEVPILSLIGRTWKCVDFPISDSPSLPFDNTFLLYQPHNLSSPIVSFSLIINEGIMNEEEIDLFGVTQNSVVFPQAGLSTSDIFKNTTCSSDLPSNHRSQIPSSPVSSTIRSKLTHQKRKPLVELSSAQLTDFSTYERHQLVTTTDSDASVIHQDTTETDENGQVGWHREAVEKAEPVVFSTPGQHFAKRPSIDMHKITPIPHTMSPSAEHIAQTTELRSPLPTSHVVGDEVPRMSHASRAEREKKQDQPEIGKKSDAWLKRLTRVFQIAENSLDESYIRAYGRGDAHSVLLKLSHQDRPMPFSHVFTKNRVKSVIKIGEGTFSEVFACRQENVAIKLFPIEGSVLFNGEVQKNAMEVISDVIASREVTRLTRGTLDKTENFAQLKRVSLLHGKLPAYLIKAWEHFRRLKGSENDHPKIFPRSQKWMALECVLCGGPLEFQMPSCPVARLSIFTQTALALAVAERRLRFEHRDLHWGNLLIDYGDGPSDCCVEIVPPTTTVNGVTYHPCRGPRVSVVDFTLSRLDHVNKPLFLDLSKDQELFSGDGDPQFEIYRRMRQEVGDDWSLFRPRTNVLWLEYLATKLLSQRTKKIECHHHPVDVDQRLAVIMQHLETARSSEDFVEKAASSAGFLFDKRPCE</sequence>
<dbReference type="GO" id="GO:0072354">
    <property type="term" value="F:histone H3T3 kinase activity"/>
    <property type="evidence" value="ECO:0007669"/>
    <property type="project" value="TreeGrafter"/>
</dbReference>
<evidence type="ECO:0000256" key="3">
    <source>
        <dbReference type="ARBA" id="ARBA00022679"/>
    </source>
</evidence>
<evidence type="ECO:0000256" key="1">
    <source>
        <dbReference type="ARBA" id="ARBA00012513"/>
    </source>
</evidence>
<keyword evidence="2" id="KW-0723">Serine/threonine-protein kinase</keyword>
<organism evidence="11">
    <name type="scientific">Mesocestoides corti</name>
    <name type="common">Flatworm</name>
    <dbReference type="NCBI Taxonomy" id="53468"/>
    <lineage>
        <taxon>Eukaryota</taxon>
        <taxon>Metazoa</taxon>
        <taxon>Spiralia</taxon>
        <taxon>Lophotrochozoa</taxon>
        <taxon>Platyhelminthes</taxon>
        <taxon>Cestoda</taxon>
        <taxon>Eucestoda</taxon>
        <taxon>Cyclophyllidea</taxon>
        <taxon>Mesocestoididae</taxon>
        <taxon>Mesocestoides</taxon>
    </lineage>
</organism>
<dbReference type="Pfam" id="PF12330">
    <property type="entry name" value="Haspin_kinase"/>
    <property type="match status" value="1"/>
</dbReference>
<keyword evidence="5" id="KW-0418">Kinase</keyword>
<evidence type="ECO:0000256" key="7">
    <source>
        <dbReference type="ARBA" id="ARBA00047899"/>
    </source>
</evidence>
<evidence type="ECO:0000256" key="9">
    <source>
        <dbReference type="SAM" id="MobiDB-lite"/>
    </source>
</evidence>
<dbReference type="EC" id="2.7.11.1" evidence="1"/>
<dbReference type="WBParaSite" id="MCU_003711-RA">
    <property type="protein sequence ID" value="MCU_003711-RA"/>
    <property type="gene ID" value="MCU_003711"/>
</dbReference>
<keyword evidence="3" id="KW-0808">Transferase</keyword>
<evidence type="ECO:0000256" key="4">
    <source>
        <dbReference type="ARBA" id="ARBA00022741"/>
    </source>
</evidence>
<accession>A0A5K3EX51</accession>
<evidence type="ECO:0000256" key="8">
    <source>
        <dbReference type="ARBA" id="ARBA00048679"/>
    </source>
</evidence>
<dbReference type="GO" id="GO:0005737">
    <property type="term" value="C:cytoplasm"/>
    <property type="evidence" value="ECO:0007669"/>
    <property type="project" value="TreeGrafter"/>
</dbReference>
<evidence type="ECO:0000259" key="10">
    <source>
        <dbReference type="PROSITE" id="PS50011"/>
    </source>
</evidence>
<dbReference type="SMART" id="SM01331">
    <property type="entry name" value="DUF3635"/>
    <property type="match status" value="1"/>
</dbReference>
<dbReference type="SUPFAM" id="SSF56112">
    <property type="entry name" value="Protein kinase-like (PK-like)"/>
    <property type="match status" value="1"/>
</dbReference>
<evidence type="ECO:0000256" key="2">
    <source>
        <dbReference type="ARBA" id="ARBA00022527"/>
    </source>
</evidence>
<comment type="catalytic activity">
    <reaction evidence="7">
        <text>L-threonyl-[protein] + ATP = O-phospho-L-threonyl-[protein] + ADP + H(+)</text>
        <dbReference type="Rhea" id="RHEA:46608"/>
        <dbReference type="Rhea" id="RHEA-COMP:11060"/>
        <dbReference type="Rhea" id="RHEA-COMP:11605"/>
        <dbReference type="ChEBI" id="CHEBI:15378"/>
        <dbReference type="ChEBI" id="CHEBI:30013"/>
        <dbReference type="ChEBI" id="CHEBI:30616"/>
        <dbReference type="ChEBI" id="CHEBI:61977"/>
        <dbReference type="ChEBI" id="CHEBI:456216"/>
        <dbReference type="EC" id="2.7.11.1"/>
    </reaction>
</comment>
<feature type="region of interest" description="Disordered" evidence="9">
    <location>
        <begin position="98"/>
        <end position="118"/>
    </location>
</feature>
<name>A0A5K3EX51_MESCO</name>
<dbReference type="GO" id="GO:0005524">
    <property type="term" value="F:ATP binding"/>
    <property type="evidence" value="ECO:0007669"/>
    <property type="project" value="UniProtKB-KW"/>
</dbReference>
<protein>
    <recommendedName>
        <fullName evidence="1">non-specific serine/threonine protein kinase</fullName>
        <ecNumber evidence="1">2.7.11.1</ecNumber>
    </recommendedName>
</protein>
<dbReference type="Gene3D" id="3.30.200.20">
    <property type="entry name" value="Phosphorylase Kinase, domain 1"/>
    <property type="match status" value="1"/>
</dbReference>
<evidence type="ECO:0000313" key="11">
    <source>
        <dbReference type="WBParaSite" id="MCU_003711-RA"/>
    </source>
</evidence>
<dbReference type="SMART" id="SM00220">
    <property type="entry name" value="S_TKc"/>
    <property type="match status" value="1"/>
</dbReference>
<dbReference type="InterPro" id="IPR000719">
    <property type="entry name" value="Prot_kinase_dom"/>
</dbReference>
<feature type="region of interest" description="Disordered" evidence="9">
    <location>
        <begin position="232"/>
        <end position="262"/>
    </location>
</feature>
<dbReference type="InterPro" id="IPR011009">
    <property type="entry name" value="Kinase-like_dom_sf"/>
</dbReference>
<evidence type="ECO:0000256" key="6">
    <source>
        <dbReference type="ARBA" id="ARBA00022840"/>
    </source>
</evidence>
<reference evidence="11" key="1">
    <citation type="submission" date="2019-11" db="UniProtKB">
        <authorList>
            <consortium name="WormBaseParasite"/>
        </authorList>
    </citation>
    <scope>IDENTIFICATION</scope>
</reference>
<evidence type="ECO:0000256" key="5">
    <source>
        <dbReference type="ARBA" id="ARBA00022777"/>
    </source>
</evidence>
<proteinExistence type="predicted"/>
<feature type="compositionally biased region" description="Basic and acidic residues" evidence="9">
    <location>
        <begin position="237"/>
        <end position="262"/>
    </location>
</feature>